<dbReference type="InterPro" id="IPR025194">
    <property type="entry name" value="RodZ-like_C"/>
</dbReference>
<dbReference type="PANTHER" id="PTHR34475:SF1">
    <property type="entry name" value="CYTOSKELETON PROTEIN RODZ"/>
    <property type="match status" value="1"/>
</dbReference>
<dbReference type="Proteomes" id="UP001185012">
    <property type="component" value="Unassembled WGS sequence"/>
</dbReference>
<comment type="caution">
    <text evidence="4">The sequence shown here is derived from an EMBL/GenBank/DDBJ whole genome shotgun (WGS) entry which is preliminary data.</text>
</comment>
<proteinExistence type="predicted"/>
<reference evidence="4 5" key="1">
    <citation type="submission" date="2023-07" db="EMBL/GenBank/DDBJ databases">
        <title>Genomic Encyclopedia of Type Strains, Phase IV (KMG-IV): sequencing the most valuable type-strain genomes for metagenomic binning, comparative biology and taxonomic classification.</title>
        <authorList>
            <person name="Goeker M."/>
        </authorList>
    </citation>
    <scope>NUCLEOTIDE SEQUENCE [LARGE SCALE GENOMIC DNA]</scope>
    <source>
        <strain evidence="4 5">DSM 45903</strain>
    </source>
</reference>
<accession>A0ABU1IJT1</accession>
<protein>
    <submittedName>
        <fullName evidence="4">DNA-binding XRE family transcriptional regulator</fullName>
    </submittedName>
</protein>
<dbReference type="Pfam" id="PF13464">
    <property type="entry name" value="RodZ_C"/>
    <property type="match status" value="1"/>
</dbReference>
<feature type="compositionally biased region" description="Acidic residues" evidence="1">
    <location>
        <begin position="262"/>
        <end position="275"/>
    </location>
</feature>
<feature type="compositionally biased region" description="Basic and acidic residues" evidence="1">
    <location>
        <begin position="177"/>
        <end position="192"/>
    </location>
</feature>
<dbReference type="InterPro" id="IPR001387">
    <property type="entry name" value="Cro/C1-type_HTH"/>
</dbReference>
<feature type="region of interest" description="Disordered" evidence="1">
    <location>
        <begin position="73"/>
        <end position="214"/>
    </location>
</feature>
<keyword evidence="2" id="KW-0472">Membrane</keyword>
<evidence type="ECO:0000256" key="2">
    <source>
        <dbReference type="SAM" id="Phobius"/>
    </source>
</evidence>
<feature type="region of interest" description="Disordered" evidence="1">
    <location>
        <begin position="251"/>
        <end position="294"/>
    </location>
</feature>
<keyword evidence="2" id="KW-1133">Transmembrane helix</keyword>
<dbReference type="Gene3D" id="1.10.260.40">
    <property type="entry name" value="lambda repressor-like DNA-binding domains"/>
    <property type="match status" value="1"/>
</dbReference>
<dbReference type="EMBL" id="JAVDQG010000001">
    <property type="protein sequence ID" value="MDR6224249.1"/>
    <property type="molecule type" value="Genomic_DNA"/>
</dbReference>
<evidence type="ECO:0000259" key="3">
    <source>
        <dbReference type="PROSITE" id="PS50943"/>
    </source>
</evidence>
<dbReference type="PANTHER" id="PTHR34475">
    <property type="match status" value="1"/>
</dbReference>
<keyword evidence="5" id="KW-1185">Reference proteome</keyword>
<dbReference type="SUPFAM" id="SSF47413">
    <property type="entry name" value="lambda repressor-like DNA-binding domains"/>
    <property type="match status" value="1"/>
</dbReference>
<dbReference type="SMART" id="SM00530">
    <property type="entry name" value="HTH_XRE"/>
    <property type="match status" value="1"/>
</dbReference>
<evidence type="ECO:0000313" key="4">
    <source>
        <dbReference type="EMBL" id="MDR6224249.1"/>
    </source>
</evidence>
<dbReference type="Pfam" id="PF13413">
    <property type="entry name" value="HTH_25"/>
    <property type="match status" value="1"/>
</dbReference>
<feature type="compositionally biased region" description="Polar residues" evidence="1">
    <location>
        <begin position="83"/>
        <end position="98"/>
    </location>
</feature>
<name>A0ABU1IJT1_9BACL</name>
<dbReference type="InterPro" id="IPR010982">
    <property type="entry name" value="Lambda_DNA-bd_dom_sf"/>
</dbReference>
<feature type="domain" description="HTH cro/C1-type" evidence="3">
    <location>
        <begin position="9"/>
        <end position="40"/>
    </location>
</feature>
<gene>
    <name evidence="4" type="ORF">JOE21_000237</name>
</gene>
<sequence>MSIEIGHRLKQARESLGYTLEEMAGEIQIPAAYLAALEAGDWQHMPSPYYARAYLRTYGTRLGLDPRSLVQHLQRPGVGGQGSQTHRPSRLSQSQLATNRRGRVSPDPPIGEGRQRNVSRQMIPPSGGMEETVSGESPALSRREGVARRPTLPPDMPEPQELGLSPRTRQIQGLSDEEGHGGKEPPLRRSDKANGGGTPSRTSRSKRSQEENDKNTTLGTWYTRFLIGGAVLLIPATAGLVWLMVFSDADEPANPEPSDQQTVEEGEEGSGDEAPEASGAILTPLERGSNGPDRYELTNVDQIELKLTAKGECWFQIRNQEVGGMLEDKVLKAGDVFPFSYQDGQTLWLQLGSASNVDVTVNGQKVNTNYPGSKQIEINWAK</sequence>
<dbReference type="GO" id="GO:0003677">
    <property type="term" value="F:DNA binding"/>
    <property type="evidence" value="ECO:0007669"/>
    <property type="project" value="UniProtKB-KW"/>
</dbReference>
<organism evidence="4 5">
    <name type="scientific">Desmospora profundinema</name>
    <dbReference type="NCBI Taxonomy" id="1571184"/>
    <lineage>
        <taxon>Bacteria</taxon>
        <taxon>Bacillati</taxon>
        <taxon>Bacillota</taxon>
        <taxon>Bacilli</taxon>
        <taxon>Bacillales</taxon>
        <taxon>Thermoactinomycetaceae</taxon>
        <taxon>Desmospora</taxon>
    </lineage>
</organism>
<dbReference type="RefSeq" id="WP_309861300.1">
    <property type="nucleotide sequence ID" value="NZ_JAVDQG010000001.1"/>
</dbReference>
<keyword evidence="2" id="KW-0812">Transmembrane</keyword>
<keyword evidence="4" id="KW-0238">DNA-binding</keyword>
<dbReference type="InterPro" id="IPR050400">
    <property type="entry name" value="Bact_Cytoskel_RodZ"/>
</dbReference>
<evidence type="ECO:0000313" key="5">
    <source>
        <dbReference type="Proteomes" id="UP001185012"/>
    </source>
</evidence>
<dbReference type="CDD" id="cd00093">
    <property type="entry name" value="HTH_XRE"/>
    <property type="match status" value="1"/>
</dbReference>
<feature type="transmembrane region" description="Helical" evidence="2">
    <location>
        <begin position="225"/>
        <end position="245"/>
    </location>
</feature>
<evidence type="ECO:0000256" key="1">
    <source>
        <dbReference type="SAM" id="MobiDB-lite"/>
    </source>
</evidence>
<dbReference type="PROSITE" id="PS50943">
    <property type="entry name" value="HTH_CROC1"/>
    <property type="match status" value="1"/>
</dbReference>